<gene>
    <name evidence="1" type="ORF">CITCOLO1_LOCUS134</name>
</gene>
<keyword evidence="2" id="KW-1185">Reference proteome</keyword>
<accession>A0ABP0XMI8</accession>
<proteinExistence type="predicted"/>
<dbReference type="EMBL" id="OZ021735">
    <property type="protein sequence ID" value="CAK9308621.1"/>
    <property type="molecule type" value="Genomic_DNA"/>
</dbReference>
<evidence type="ECO:0000313" key="2">
    <source>
        <dbReference type="Proteomes" id="UP001642487"/>
    </source>
</evidence>
<sequence>MAMVGIIMGELGLPFFAFSRGLSTKIDEETVSPHRRTRIFFQGVALSTGIKFTDMELGGWCGGPTMADSPL</sequence>
<evidence type="ECO:0000313" key="1">
    <source>
        <dbReference type="EMBL" id="CAK9308621.1"/>
    </source>
</evidence>
<reference evidence="1 2" key="1">
    <citation type="submission" date="2024-03" db="EMBL/GenBank/DDBJ databases">
        <authorList>
            <person name="Gkanogiannis A."/>
            <person name="Becerra Lopez-Lavalle L."/>
        </authorList>
    </citation>
    <scope>NUCLEOTIDE SEQUENCE [LARGE SCALE GENOMIC DNA]</scope>
</reference>
<name>A0ABP0XMI8_9ROSI</name>
<protein>
    <submittedName>
        <fullName evidence="1">Uncharacterized protein</fullName>
    </submittedName>
</protein>
<organism evidence="1 2">
    <name type="scientific">Citrullus colocynthis</name>
    <name type="common">colocynth</name>
    <dbReference type="NCBI Taxonomy" id="252529"/>
    <lineage>
        <taxon>Eukaryota</taxon>
        <taxon>Viridiplantae</taxon>
        <taxon>Streptophyta</taxon>
        <taxon>Embryophyta</taxon>
        <taxon>Tracheophyta</taxon>
        <taxon>Spermatophyta</taxon>
        <taxon>Magnoliopsida</taxon>
        <taxon>eudicotyledons</taxon>
        <taxon>Gunneridae</taxon>
        <taxon>Pentapetalae</taxon>
        <taxon>rosids</taxon>
        <taxon>fabids</taxon>
        <taxon>Cucurbitales</taxon>
        <taxon>Cucurbitaceae</taxon>
        <taxon>Benincaseae</taxon>
        <taxon>Citrullus</taxon>
    </lineage>
</organism>
<dbReference type="Proteomes" id="UP001642487">
    <property type="component" value="Chromosome 1"/>
</dbReference>